<dbReference type="AlphaFoldDB" id="A0A939FSB3"/>
<keyword evidence="2" id="KW-1185">Reference proteome</keyword>
<protein>
    <recommendedName>
        <fullName evidence="3">YokE-like PH domain-containing protein</fullName>
    </recommendedName>
</protein>
<evidence type="ECO:0000313" key="2">
    <source>
        <dbReference type="Proteomes" id="UP000664781"/>
    </source>
</evidence>
<evidence type="ECO:0000313" key="1">
    <source>
        <dbReference type="EMBL" id="MBO0655117.1"/>
    </source>
</evidence>
<name>A0A939FSB3_9ACTN</name>
<organism evidence="1 2">
    <name type="scientific">Streptomyces triculaminicus</name>
    <dbReference type="NCBI Taxonomy" id="2816232"/>
    <lineage>
        <taxon>Bacteria</taxon>
        <taxon>Bacillati</taxon>
        <taxon>Actinomycetota</taxon>
        <taxon>Actinomycetes</taxon>
        <taxon>Kitasatosporales</taxon>
        <taxon>Streptomycetaceae</taxon>
        <taxon>Streptomyces</taxon>
    </lineage>
</organism>
<dbReference type="EMBL" id="JAFMOF010000003">
    <property type="protein sequence ID" value="MBO0655117.1"/>
    <property type="molecule type" value="Genomic_DNA"/>
</dbReference>
<proteinExistence type="predicted"/>
<comment type="caution">
    <text evidence="1">The sequence shown here is derived from an EMBL/GenBank/DDBJ whole genome shotgun (WGS) entry which is preliminary data.</text>
</comment>
<sequence length="148" mass="15796">MSLMDRRRRQTFEAATPMLAAGERVDLITCANVGTVSVRRQVATAALVGVLSAGTIMATVRPRQMYLVLTDRRLLFFDASTTTGKPGKLLMELSRPYVAAGPARKGMLGLTLIIELALAGQAEGLRLTFPSPCRADGRQLAGLLPAAP</sequence>
<dbReference type="Proteomes" id="UP000664781">
    <property type="component" value="Unassembled WGS sequence"/>
</dbReference>
<accession>A0A939FSB3</accession>
<reference evidence="1" key="1">
    <citation type="submission" date="2021-03" db="EMBL/GenBank/DDBJ databases">
        <title>Streptomyces strains.</title>
        <authorList>
            <person name="Lund M.B."/>
            <person name="Toerring T."/>
        </authorList>
    </citation>
    <scope>NUCLEOTIDE SEQUENCE</scope>
    <source>
        <strain evidence="1">JCM 4242</strain>
    </source>
</reference>
<gene>
    <name evidence="1" type="ORF">J1792_20745</name>
</gene>
<evidence type="ECO:0008006" key="3">
    <source>
        <dbReference type="Google" id="ProtNLM"/>
    </source>
</evidence>